<dbReference type="EMBL" id="CP030850">
    <property type="protein sequence ID" value="AXE18166.1"/>
    <property type="molecule type" value="Genomic_DNA"/>
</dbReference>
<evidence type="ECO:0000256" key="4">
    <source>
        <dbReference type="SAM" id="MobiDB-lite"/>
    </source>
</evidence>
<dbReference type="GO" id="GO:0005576">
    <property type="term" value="C:extracellular region"/>
    <property type="evidence" value="ECO:0007669"/>
    <property type="project" value="UniProtKB-SubCell"/>
</dbReference>
<feature type="domain" description="DUF11" evidence="5">
    <location>
        <begin position="799"/>
        <end position="904"/>
    </location>
</feature>
<dbReference type="NCBIfam" id="TIGR01451">
    <property type="entry name" value="B_ant_repeat"/>
    <property type="match status" value="10"/>
</dbReference>
<proteinExistence type="predicted"/>
<feature type="domain" description="DUF11" evidence="5">
    <location>
        <begin position="1591"/>
        <end position="1696"/>
    </location>
</feature>
<evidence type="ECO:0000256" key="2">
    <source>
        <dbReference type="ARBA" id="ARBA00022525"/>
    </source>
</evidence>
<feature type="domain" description="SD-repeat containing protein B" evidence="6">
    <location>
        <begin position="1469"/>
        <end position="1587"/>
    </location>
</feature>
<evidence type="ECO:0000313" key="8">
    <source>
        <dbReference type="Proteomes" id="UP000251993"/>
    </source>
</evidence>
<sequence>MKALFTTARNLEIKNVFKTKGTLPMVLFKKTLWSFLTKAFYCLPWVNSGSRPVNSSAVCNKPFKSKLAQEGQISYLVNSVAIDSHYHLPGASPPFYEWNSLSLYKLTPNITSIKTFTSQIMSKLSIFLPLDRHRVLRTRFDEKSKRWVSTSPPFEEWAVSNTGIYNSITVSPKILMKSLASTMGILVVLMLTVFSALGQQAPKVVDIKLSKTISNAQPTLNQSITYTVYAKNEGPDTAKTVVVKDIFPTAGANLVSSTPSVGSFNAGLWTIPVISPGDSVKLEMTGTVIGRGVYFNIAEVVSMAAGQEDSDSDPNNGVLGEDDYATSCFSVPILWYPGDEYVVSLDVPGYTNVVWAKNGAPITGAPSDSSSVSGDTLTIKGTGRFGFTAQVNTCPATGCCEIIVIPGPLGSIGDFVWKDVNDNGQQDVGEPGVNNVLVRLYQKNDLGNFVQTDSTYTAGVGQYAFTGLLPGEYQVQFVSSTFLDGCVLSPKQNQGADSLDSDADPLTGFSQIVTINPEMGGLLKDNPTIDAGLYSPLGSIGNFVWKDTDNDGIQDVGEAGVNNVLVRLYKNVSSVFVQVDSMYTTANPVGSAPGWYTFNGLSAGDYQVQIVAASLPLGCVLSDSTNKGGNDALDNDFNPSNGFSQVVSLDPTKGGILQDNLTIDGALYSPLGSIGDFVWKDLNDNGQQDVGEPGVKNVRVILWTSNGTTPTTAIDTTFTDVNGYYSFTSLVGGTYQVQFDVTSLPDTCQLSLNQNVGSDVTDSDANPITGLTAAVVIDPTKSGIDKDNLTIDAGLTTFDLSLTKSLASGQSGNVAAGDTVTYTLTVKNEGSMTASAIALSDSLPVGMTLLDSDWTAVGQIATLNTALAGPLAPGASLSVDITVKVDASFAGTSLTNYAQISDARDVKGNPVKDVDSTPGNGFTKGEDDDDSEPINVTPLGSIGDFVWKDLNDNGQQNIGEPGVQNVKVILWSGTVNGPTAKLDSMLTDVNGKYLFTNLPLGTYYVQFDTKSLPDTCKLSLNQNVGSDLSDSDADPTTGISPAVVLTAENRNNLTIDAGLTTFDLSLTKSLASGQSGNVAAGDTVTYTLTVKNEGSMTASAIALSDSLPVGMTLLDSDWTAVGQIATLNTALAGPLAPGASLSVDITVKVDASFAGTSLTNYAQISDARDVKGNPVKDVDSTPGNGFTKGEDDDDSEPINVTPLGSIGDFVWKDLNDNGQQNIGEPGVQNVKVILWSGTVNGPTAKLDSMLTDVNGKYLFTNLPLGTYYVQFDTKSLPDTCKLSLNQNVGSDLSDSDADPTTGISPAVVLTAENRNNLTIDAGLTTFDLSLTKSLASGQSGNVAAGDTVTYTLTVKNEGSMTASAIALSDSLPVGMTLLDSDWTAVGQIATLNTALAGPLAPGASLSVDITVKVDASFAGTSLTNYAQISDARDVKGNPVKDVDSTPGNGFTKGEDDDDSEPINVTPLGSIGDFVWKDLNDNGQQNIGEPGVQNVKVILWSGTVNGPTAKLDSMLTDVNGKYLFTNLPLGTYYVQFDTKSLPDTCKLSLNQNVGSDLSDSDADPTTGISPAVVLTAENRNNLTIDAGLTTFDLSLTKSLASGQSGNVAAGDTVTYTLTVKNEGSMTASAIALSDSLPVGMTLLDSDWTAVGQIATLNTALAGPLAPGASLSVDITVKVDASFAGTSLTNYAQISDARDVKGNPVKDVDSTPGNGFTKGEDDDDSEPINVTPLGSIGDFVWKDLNDNGQQNIGEPGVQNVKVILWSGTVNGPTAKLDSMLTDVNGKYLFTNLPLGTYYVQFDTKSLPDTCKLSLNQNVGSDLSDSDADPTTGISPAVVLTAENRNNLTIDAGLTTFDLSLTKSLASGQSGNVAAGDTVTYTLTVKNEGSMTASAIALSDSLPVGMTLLDSDWTAVGQIATLNTALAGPLAPGASLSVDITVKVDASFAGTSLTNYAQISDARDVKGNPVKDVDSTPGNGFTKGEDDDDSEPINVTPLGSIGDFVWKDLNDNGQQNIGEPGVQNVKVILWSGTVNGPTAKLDSMLTDVNGKYLFTNLPLGTYYVQFDTKSLPDTCKLSLNQNVGSDLSDSDADPTTGISPAVVLTAENRNNLTIDAGLTTFDLSLTKSLASGQSGNVAAGDTVTYTLTVKNEGSMTASAIALSDSLPVGMTLLDSDWTAVGQIATLNTALAGPLAPGASLSVDITVKVDASFAGTSLTNYAQISDARDVKGNPVKDVDSTPGNGFTKGEDDDDSEPINVTPCVIPPTPTCGGMGENTCPDSCVNLASFIHSTIRTEGGYFEWYTTFDHQPGTKVLDPTKVCTSGDYYLFEVAKCGVYSNAALLKLTIKSCVRLTDLSVEKQVLEAGPYSVGQTITYNVVASNEGPNNATNVTVSDVLPASLTFVSADPAAEYNAATGVWTIGNLANAANRTLKISATINAVGSITNTAIVKSPDNDPTKAGNDTSRVTIKATCVQPEPPILACAVTEICPGDSSVIHALGCAGGTIIWSNQSTGASIVVKPLETTTYTAICKKNGCESGPSNSITIHVNSPTVPIISASPSTNICAGNSVTLTASNCAGTIVWSTGETGAQITVTPSANTTYSAYCRIGHCNCSLNTCKSNPAFVTITVTTSVPTPVVICSTDKVCQGQSVTLQVNNCPGIVEWSTGETGPAIVVYPTETTTYTAVCNVNGCKATSKGYTIKVAPIASPTVAATSTTICNGSSTTLTASGCEGAVTWSNQAVGASIVVSPTATTTYTAICTVGQCVSNPSLPITVTVGNPAAPIISTDSTLLCAGQSVTLKAVGTCDGTILWSNNMTGSTIVVTPPSTTEYTAVCKVGDCVSVNSNKVKITVTTTGPAPTVVASKPSICVGDSTTLTASNCAGTIIWNTGATTTSIVVKPSTTTTYTASCRTGGKCDSTPGSVTVTVGNNATPPTITVSPSSNVCAGDTVTLTAAGCAGTVQWSTNATGASIKVVVNQTTTYTAICKIGNCESAPGSATVTVVPVPEKPAVICSTDKVCPGESVTLQVNNCAGVVHWSTGATGPAIVVTPTETTIYTAVCKVGNCSSPISANYTIKVIPITPPIVKATPSSVKLGETSVLTAEGCAGTITWSNGMLGASIVVNPTETTSYTAVCKIGNCTSAASVPVTVTVGNCTAPSIVASSAVICEGDSVTLTAAGCEGGTIQWSNNATGNSIKVTPLGTTTYTAVCKKGDCTSSASNTVTVAVTKVYAPTIIASATTICKGDSVTLTATGCNGTLLWSNGASSTSIKVTPIATISYWVKCKVGNCESAATAPVTITVGTPAPPTIEASKTTLCYGESVTLTALGNCAGYIQWSSGQIGSTLTIIPAASTIYTAACCYNSICKSVASNAVNVIVSPRITAPVVVNLANVCPVKTVDLTTAVKNYTPNAGLVLEFHQTNSPSSPLVSNPLAVGVSGTYYAFFRSTAGCYSTGTAISVLISPCETTPCETNPATADAGADASICAALQYKLNGKIGGVATGAVWTTNGTGTFSNSLALDATYYPSLEDLIKGDVILTLTTNDPDGEGNCKAGVDAMKLIFTGIKFRPQIIVNGTFKADTLPETITICQGDTVKLKASENGYKVKWFKDGNVLFPASDGIRQWNVTEPGTYSYALVDDSLCCSVNSAYITVVVKSLPTPIVKNLRNDCPSNTVNLTTALEGNINYTTIFTSAAQPRCDCLVGTPEAVGAGTYFVTYKKDGCYSAPAAIEVKIFDCATDTLRSDLSITKTANKTLALIGEEVTYTIVVKNNGQHNATNVDVRDIMPTQLELISTSGLTNTGGVLKTRIPVIAAGDSTTLTVVTKAVTAGYNVINKAEVTYADQVDPNAANNLSSVGIVISDGTISPAIGVALAVDKIEKKGEGDTTSYDITYKITVKNVGNVPLTNVVLQDSITNSFVPPVTFAVLGAPVVETGSPLVPNAGYNGTTDKNILGPGSSLAVGAEETILITINVKPNGNSGPFLGSVIATANGNGTTVTDASNRGIVVNAPVNNPTPVRFDLPSAMIGLSKLAGTPVALGDGKFKIPYTISVTNLGTNDLKKIKVEDNLGLTFGNKAVIVGKPLVTADLGFVVDSSYTGQGLLTNLLVDSLSTLPKGTTRNINLAVVISLYNPDSVTTFNNIAIGAGYTEGGVMTADTSTTGDNADPDNDLDPRNNSESTPVSLNSTPGNGLLGLAMSIKDTVRKGDGSLNITYRVILKNYGAGMLNNVQVSDSLTKVYSSLTGASYQLVGTPTANDSSTLRINPDFNGDRDVNLLIAEQSRLAGGRSDSLFFTVNVTTDGRTAPYLNRAYGAALAGQNSIGDISTNGLNPDLNGNNDPTELTEAEYTPIVIPSDGGLFVPEGFSPNGDGINDKFVIRHPSGTKIVLEIYNRWMNLVYRNNDYQNDWEGSANVGIGANNQTVPVGTYFYNVILVDQNGGEIKKTSRFMTINR</sequence>
<dbReference type="OrthoDB" id="1488158at2"/>
<feature type="domain" description="SD-repeat containing protein B" evidence="6">
    <location>
        <begin position="411"/>
        <end position="533"/>
    </location>
</feature>
<feature type="region of interest" description="Disordered" evidence="4">
    <location>
        <begin position="1699"/>
        <end position="1725"/>
    </location>
</feature>
<comment type="subcellular location">
    <subcellularLocation>
        <location evidence="1">Secreted</location>
    </subcellularLocation>
</comment>
<feature type="region of interest" description="Disordered" evidence="4">
    <location>
        <begin position="4148"/>
        <end position="4180"/>
    </location>
</feature>
<keyword evidence="8" id="KW-1185">Reference proteome</keyword>
<evidence type="ECO:0000259" key="6">
    <source>
        <dbReference type="Pfam" id="PF17210"/>
    </source>
</evidence>
<feature type="region of interest" description="Disordered" evidence="4">
    <location>
        <begin position="1964"/>
        <end position="1989"/>
    </location>
</feature>
<feature type="domain" description="SD-repeat containing protein B" evidence="6">
    <location>
        <begin position="941"/>
        <end position="1059"/>
    </location>
</feature>
<feature type="region of interest" description="Disordered" evidence="4">
    <location>
        <begin position="907"/>
        <end position="933"/>
    </location>
</feature>
<feature type="domain" description="SD-repeat containing protein B" evidence="6">
    <location>
        <begin position="673"/>
        <end position="795"/>
    </location>
</feature>
<dbReference type="PANTHER" id="PTHR23303:SF15">
    <property type="entry name" value="COLOSSIN-A"/>
    <property type="match status" value="1"/>
</dbReference>
<feature type="domain" description="SD-repeat containing protein B" evidence="6">
    <location>
        <begin position="1205"/>
        <end position="1323"/>
    </location>
</feature>
<feature type="domain" description="SD-repeat containing protein B" evidence="6">
    <location>
        <begin position="539"/>
        <end position="663"/>
    </location>
</feature>
<evidence type="ECO:0000313" key="7">
    <source>
        <dbReference type="EMBL" id="AXE18166.1"/>
    </source>
</evidence>
<name>A0A344THP5_9BACT</name>
<dbReference type="KEGG" id="run:DR864_10650"/>
<dbReference type="InterPro" id="IPR013783">
    <property type="entry name" value="Ig-like_fold"/>
</dbReference>
<evidence type="ECO:0000256" key="3">
    <source>
        <dbReference type="ARBA" id="ARBA00022729"/>
    </source>
</evidence>
<feature type="domain" description="DUF11" evidence="5">
    <location>
        <begin position="2352"/>
        <end position="2465"/>
    </location>
</feature>
<feature type="domain" description="DUF11" evidence="5">
    <location>
        <begin position="1855"/>
        <end position="1960"/>
    </location>
</feature>
<feature type="domain" description="SD-repeat containing protein B" evidence="6">
    <location>
        <begin position="1733"/>
        <end position="1851"/>
    </location>
</feature>
<feature type="domain" description="DUF11" evidence="5">
    <location>
        <begin position="2119"/>
        <end position="2224"/>
    </location>
</feature>
<feature type="region of interest" description="Disordered" evidence="4">
    <location>
        <begin position="1172"/>
        <end position="1197"/>
    </location>
</feature>
<dbReference type="PANTHER" id="PTHR23303">
    <property type="entry name" value="CARBOXYPEPTIDASE REGULATORY REGION-CONTAINING"/>
    <property type="match status" value="1"/>
</dbReference>
<protein>
    <recommendedName>
        <fullName evidence="9">DUF11 domain-containing protein</fullName>
    </recommendedName>
</protein>
<dbReference type="Pfam" id="PF17210">
    <property type="entry name" value="SdrD_B"/>
    <property type="match status" value="8"/>
</dbReference>
<dbReference type="Proteomes" id="UP000251993">
    <property type="component" value="Chromosome"/>
</dbReference>
<feature type="region of interest" description="Disordered" evidence="4">
    <location>
        <begin position="1435"/>
        <end position="1461"/>
    </location>
</feature>
<dbReference type="Gene3D" id="2.60.40.10">
    <property type="entry name" value="Immunoglobulins"/>
    <property type="match status" value="10"/>
</dbReference>
<dbReference type="InterPro" id="IPR051417">
    <property type="entry name" value="SDr/BOS_complex"/>
</dbReference>
<feature type="compositionally biased region" description="Polar residues" evidence="4">
    <location>
        <begin position="4167"/>
        <end position="4180"/>
    </location>
</feature>
<feature type="domain" description="SD-repeat containing protein B" evidence="6">
    <location>
        <begin position="1997"/>
        <end position="2115"/>
    </location>
</feature>
<feature type="domain" description="DUF11" evidence="5">
    <location>
        <begin position="1063"/>
        <end position="1168"/>
    </location>
</feature>
<dbReference type="InterPro" id="IPR047589">
    <property type="entry name" value="DUF11_rpt"/>
</dbReference>
<reference evidence="7 8" key="1">
    <citation type="submission" date="2018-07" db="EMBL/GenBank/DDBJ databases">
        <title>Genome sequencing of Runella.</title>
        <authorList>
            <person name="Baek M.-G."/>
            <person name="Yi H."/>
        </authorList>
    </citation>
    <scope>NUCLEOTIDE SEQUENCE [LARGE SCALE GENOMIC DNA]</scope>
    <source>
        <strain evidence="7 8">HYN0085</strain>
    </source>
</reference>
<dbReference type="InterPro" id="IPR001434">
    <property type="entry name" value="OmcB-like_DUF11"/>
</dbReference>
<feature type="domain" description="DUF11" evidence="5">
    <location>
        <begin position="3739"/>
        <end position="3851"/>
    </location>
</feature>
<dbReference type="Pfam" id="PF13585">
    <property type="entry name" value="CHU_C"/>
    <property type="match status" value="1"/>
</dbReference>
<dbReference type="SUPFAM" id="SSF117074">
    <property type="entry name" value="Hypothetical protein PA1324"/>
    <property type="match status" value="8"/>
</dbReference>
<evidence type="ECO:0000256" key="1">
    <source>
        <dbReference type="ARBA" id="ARBA00004613"/>
    </source>
</evidence>
<feature type="domain" description="DUF11" evidence="5">
    <location>
        <begin position="1327"/>
        <end position="1432"/>
    </location>
</feature>
<dbReference type="InterPro" id="IPR033764">
    <property type="entry name" value="Sdr_B"/>
</dbReference>
<keyword evidence="2" id="KW-0964">Secreted</keyword>
<accession>A0A344THP5</accession>
<evidence type="ECO:0008006" key="9">
    <source>
        <dbReference type="Google" id="ProtNLM"/>
    </source>
</evidence>
<feature type="domain" description="DUF11" evidence="5">
    <location>
        <begin position="206"/>
        <end position="315"/>
    </location>
</feature>
<organism evidence="7 8">
    <name type="scientific">Runella rosea</name>
    <dbReference type="NCBI Taxonomy" id="2259595"/>
    <lineage>
        <taxon>Bacteria</taxon>
        <taxon>Pseudomonadati</taxon>
        <taxon>Bacteroidota</taxon>
        <taxon>Cytophagia</taxon>
        <taxon>Cytophagales</taxon>
        <taxon>Spirosomataceae</taxon>
        <taxon>Runella</taxon>
    </lineage>
</organism>
<evidence type="ECO:0000259" key="5">
    <source>
        <dbReference type="Pfam" id="PF01345"/>
    </source>
</evidence>
<gene>
    <name evidence="7" type="ORF">DR864_10650</name>
</gene>
<feature type="region of interest" description="Disordered" evidence="4">
    <location>
        <begin position="2228"/>
        <end position="2254"/>
    </location>
</feature>
<keyword evidence="3" id="KW-0732">Signal</keyword>
<dbReference type="Pfam" id="PF01345">
    <property type="entry name" value="DUF11"/>
    <property type="match status" value="9"/>
</dbReference>